<evidence type="ECO:0000256" key="1">
    <source>
        <dbReference type="ARBA" id="ARBA00023015"/>
    </source>
</evidence>
<dbReference type="Pfam" id="PF12833">
    <property type="entry name" value="HTH_18"/>
    <property type="match status" value="1"/>
</dbReference>
<dbReference type="InterPro" id="IPR020449">
    <property type="entry name" value="Tscrpt_reg_AraC-type_HTH"/>
</dbReference>
<evidence type="ECO:0000313" key="5">
    <source>
        <dbReference type="EMBL" id="MBB5638144.1"/>
    </source>
</evidence>
<dbReference type="PANTHER" id="PTHR43280">
    <property type="entry name" value="ARAC-FAMILY TRANSCRIPTIONAL REGULATOR"/>
    <property type="match status" value="1"/>
</dbReference>
<dbReference type="GO" id="GO:0003700">
    <property type="term" value="F:DNA-binding transcription factor activity"/>
    <property type="evidence" value="ECO:0007669"/>
    <property type="project" value="InterPro"/>
</dbReference>
<proteinExistence type="predicted"/>
<reference evidence="5 6" key="1">
    <citation type="submission" date="2020-08" db="EMBL/GenBank/DDBJ databases">
        <title>Genomic Encyclopedia of Type Strains, Phase IV (KMG-V): Genome sequencing to study the core and pangenomes of soil and plant-associated prokaryotes.</title>
        <authorList>
            <person name="Whitman W."/>
        </authorList>
    </citation>
    <scope>NUCLEOTIDE SEQUENCE [LARGE SCALE GENOMIC DNA]</scope>
    <source>
        <strain evidence="5 6">S3M1</strain>
    </source>
</reference>
<dbReference type="PANTHER" id="PTHR43280:SF32">
    <property type="entry name" value="TRANSCRIPTIONAL REGULATORY PROTEIN"/>
    <property type="match status" value="1"/>
</dbReference>
<dbReference type="InterPro" id="IPR009057">
    <property type="entry name" value="Homeodomain-like_sf"/>
</dbReference>
<accession>A0A7W8ZQ46</accession>
<dbReference type="SUPFAM" id="SSF46689">
    <property type="entry name" value="Homeodomain-like"/>
    <property type="match status" value="1"/>
</dbReference>
<feature type="domain" description="HTH araC/xylS-type" evidence="4">
    <location>
        <begin position="194"/>
        <end position="295"/>
    </location>
</feature>
<name>A0A7W8ZQ46_9SPHI</name>
<dbReference type="RefSeq" id="WP_183883982.1">
    <property type="nucleotide sequence ID" value="NZ_JACHCE010000007.1"/>
</dbReference>
<dbReference type="Gene3D" id="1.10.10.60">
    <property type="entry name" value="Homeodomain-like"/>
    <property type="match status" value="1"/>
</dbReference>
<evidence type="ECO:0000256" key="3">
    <source>
        <dbReference type="ARBA" id="ARBA00023163"/>
    </source>
</evidence>
<gene>
    <name evidence="5" type="ORF">HDE68_004070</name>
</gene>
<dbReference type="PRINTS" id="PR00032">
    <property type="entry name" value="HTHARAC"/>
</dbReference>
<dbReference type="InterPro" id="IPR018060">
    <property type="entry name" value="HTH_AraC"/>
</dbReference>
<evidence type="ECO:0000259" key="4">
    <source>
        <dbReference type="PROSITE" id="PS01124"/>
    </source>
</evidence>
<evidence type="ECO:0000313" key="6">
    <source>
        <dbReference type="Proteomes" id="UP000537204"/>
    </source>
</evidence>
<dbReference type="AlphaFoldDB" id="A0A7W8ZQ46"/>
<keyword evidence="3" id="KW-0804">Transcription</keyword>
<keyword evidence="2 5" id="KW-0238">DNA-binding</keyword>
<dbReference type="SMART" id="SM00342">
    <property type="entry name" value="HTH_ARAC"/>
    <property type="match status" value="1"/>
</dbReference>
<protein>
    <submittedName>
        <fullName evidence="5">AraC-like DNA-binding protein</fullName>
    </submittedName>
</protein>
<dbReference type="EMBL" id="JACHCE010000007">
    <property type="protein sequence ID" value="MBB5638144.1"/>
    <property type="molecule type" value="Genomic_DNA"/>
</dbReference>
<dbReference type="GO" id="GO:0043565">
    <property type="term" value="F:sequence-specific DNA binding"/>
    <property type="evidence" value="ECO:0007669"/>
    <property type="project" value="InterPro"/>
</dbReference>
<organism evidence="5 6">
    <name type="scientific">Pedobacter cryoconitis</name>
    <dbReference type="NCBI Taxonomy" id="188932"/>
    <lineage>
        <taxon>Bacteria</taxon>
        <taxon>Pseudomonadati</taxon>
        <taxon>Bacteroidota</taxon>
        <taxon>Sphingobacteriia</taxon>
        <taxon>Sphingobacteriales</taxon>
        <taxon>Sphingobacteriaceae</taxon>
        <taxon>Pedobacter</taxon>
    </lineage>
</organism>
<evidence type="ECO:0000256" key="2">
    <source>
        <dbReference type="ARBA" id="ARBA00023125"/>
    </source>
</evidence>
<comment type="caution">
    <text evidence="5">The sequence shown here is derived from an EMBL/GenBank/DDBJ whole genome shotgun (WGS) entry which is preliminary data.</text>
</comment>
<keyword evidence="1" id="KW-0805">Transcription regulation</keyword>
<dbReference type="PROSITE" id="PS01124">
    <property type="entry name" value="HTH_ARAC_FAMILY_2"/>
    <property type="match status" value="1"/>
</dbReference>
<dbReference type="Proteomes" id="UP000537204">
    <property type="component" value="Unassembled WGS sequence"/>
</dbReference>
<sequence length="303" mass="35016">MKHFKSLSELSNSLPLSENPLFKLITCIDRCPDTCGIAEKKYTTDFYTIAFKKVLSGNFYYGRTKYDHNEGSMTYVKPGQVVELKNLKLEGSGFTIMFHPDFLNGESLHQTIKKYSFFDYETNEALHVSPREEEIMWELFRKIETEYNSSQDEYSKEIILDHIEAILKYSQRFYKRQFMNRNELTGTIISKFNTAIRQYFENSALQANGLPTVAAIAAQLKMSPGYMSDLLRQETGRSAIDHIHSYLISEAKNLLIGNDLTVAQIAYQLGFENPPYFSRLFRKETGINPVAYRKQKALTMLTN</sequence>